<organism evidence="2 3">
    <name type="scientific">Mycena citricolor</name>
    <dbReference type="NCBI Taxonomy" id="2018698"/>
    <lineage>
        <taxon>Eukaryota</taxon>
        <taxon>Fungi</taxon>
        <taxon>Dikarya</taxon>
        <taxon>Basidiomycota</taxon>
        <taxon>Agaricomycotina</taxon>
        <taxon>Agaricomycetes</taxon>
        <taxon>Agaricomycetidae</taxon>
        <taxon>Agaricales</taxon>
        <taxon>Marasmiineae</taxon>
        <taxon>Mycenaceae</taxon>
        <taxon>Mycena</taxon>
    </lineage>
</organism>
<dbReference type="Proteomes" id="UP001295794">
    <property type="component" value="Unassembled WGS sequence"/>
</dbReference>
<feature type="non-terminal residue" evidence="2">
    <location>
        <position position="1"/>
    </location>
</feature>
<sequence>ALIALCALHFSTMSTSSPTCESPGAVARHLRRRQQAPYPLTPPFTARMTPHDENCNPSTLSVDTQLKEVKDELANLRQDIGGMRSDMAAMHEAVRAASHVSPLSRKSIVTRRLGRAPSFSADEVETSNVEERRQQQAIDFIASRRRDHKESRRIRAEIRHSPASWRRVPKTKVMPVDTTSHWVFGAPWKHGDSSRHWERSNVPQFRC</sequence>
<gene>
    <name evidence="2" type="ORF">MYCIT1_LOCUS9649</name>
</gene>
<accession>A0AAD2H129</accession>
<comment type="caution">
    <text evidence="2">The sequence shown here is derived from an EMBL/GenBank/DDBJ whole genome shotgun (WGS) entry which is preliminary data.</text>
</comment>
<protein>
    <submittedName>
        <fullName evidence="2">Uncharacterized protein</fullName>
    </submittedName>
</protein>
<keyword evidence="1" id="KW-0732">Signal</keyword>
<evidence type="ECO:0000313" key="3">
    <source>
        <dbReference type="Proteomes" id="UP001295794"/>
    </source>
</evidence>
<evidence type="ECO:0000256" key="1">
    <source>
        <dbReference type="SAM" id="SignalP"/>
    </source>
</evidence>
<dbReference type="EMBL" id="CAVNYO010000118">
    <property type="protein sequence ID" value="CAK5267276.1"/>
    <property type="molecule type" value="Genomic_DNA"/>
</dbReference>
<reference evidence="2" key="1">
    <citation type="submission" date="2023-11" db="EMBL/GenBank/DDBJ databases">
        <authorList>
            <person name="De Vega J J."/>
            <person name="De Vega J J."/>
        </authorList>
    </citation>
    <scope>NUCLEOTIDE SEQUENCE</scope>
</reference>
<feature type="signal peptide" evidence="1">
    <location>
        <begin position="1"/>
        <end position="16"/>
    </location>
</feature>
<keyword evidence="3" id="KW-1185">Reference proteome</keyword>
<feature type="chain" id="PRO_5042289569" evidence="1">
    <location>
        <begin position="17"/>
        <end position="207"/>
    </location>
</feature>
<name>A0AAD2H129_9AGAR</name>
<dbReference type="AlphaFoldDB" id="A0AAD2H129"/>
<evidence type="ECO:0000313" key="2">
    <source>
        <dbReference type="EMBL" id="CAK5267276.1"/>
    </source>
</evidence>
<proteinExistence type="predicted"/>